<evidence type="ECO:0000313" key="1">
    <source>
        <dbReference type="EMBL" id="PKA48365.1"/>
    </source>
</evidence>
<accession>A0A2H9ZYH4</accession>
<reference evidence="1 2" key="1">
    <citation type="journal article" date="2017" name="Nature">
        <title>The Apostasia genome and the evolution of orchids.</title>
        <authorList>
            <person name="Zhang G.Q."/>
            <person name="Liu K.W."/>
            <person name="Li Z."/>
            <person name="Lohaus R."/>
            <person name="Hsiao Y.Y."/>
            <person name="Niu S.C."/>
            <person name="Wang J.Y."/>
            <person name="Lin Y.C."/>
            <person name="Xu Q."/>
            <person name="Chen L.J."/>
            <person name="Yoshida K."/>
            <person name="Fujiwara S."/>
            <person name="Wang Z.W."/>
            <person name="Zhang Y.Q."/>
            <person name="Mitsuda N."/>
            <person name="Wang M."/>
            <person name="Liu G.H."/>
            <person name="Pecoraro L."/>
            <person name="Huang H.X."/>
            <person name="Xiao X.J."/>
            <person name="Lin M."/>
            <person name="Wu X.Y."/>
            <person name="Wu W.L."/>
            <person name="Chen Y.Y."/>
            <person name="Chang S.B."/>
            <person name="Sakamoto S."/>
            <person name="Ohme-Takagi M."/>
            <person name="Yagi M."/>
            <person name="Zeng S.J."/>
            <person name="Shen C.Y."/>
            <person name="Yeh C.M."/>
            <person name="Luo Y.B."/>
            <person name="Tsai W.C."/>
            <person name="Van de Peer Y."/>
            <person name="Liu Z.J."/>
        </authorList>
    </citation>
    <scope>NUCLEOTIDE SEQUENCE [LARGE SCALE GENOMIC DNA]</scope>
    <source>
        <strain evidence="2">cv. Shenzhen</strain>
        <tissue evidence="1">Stem</tissue>
    </source>
</reference>
<name>A0A2H9ZYH4_9ASPA</name>
<keyword evidence="2" id="KW-1185">Reference proteome</keyword>
<protein>
    <submittedName>
        <fullName evidence="1">Uncharacterized protein</fullName>
    </submittedName>
</protein>
<dbReference type="Proteomes" id="UP000236161">
    <property type="component" value="Unassembled WGS sequence"/>
</dbReference>
<organism evidence="1 2">
    <name type="scientific">Apostasia shenzhenica</name>
    <dbReference type="NCBI Taxonomy" id="1088818"/>
    <lineage>
        <taxon>Eukaryota</taxon>
        <taxon>Viridiplantae</taxon>
        <taxon>Streptophyta</taxon>
        <taxon>Embryophyta</taxon>
        <taxon>Tracheophyta</taxon>
        <taxon>Spermatophyta</taxon>
        <taxon>Magnoliopsida</taxon>
        <taxon>Liliopsida</taxon>
        <taxon>Asparagales</taxon>
        <taxon>Orchidaceae</taxon>
        <taxon>Apostasioideae</taxon>
        <taxon>Apostasia</taxon>
    </lineage>
</organism>
<dbReference type="AlphaFoldDB" id="A0A2H9ZYH4"/>
<sequence length="72" mass="7915">MKKTNVSKKIKVEGGEAMQSFGRGVTELDKENLILAVWESKMNGLCNSGGPVANECFVLLVDIMQWVTDPTK</sequence>
<evidence type="ECO:0000313" key="2">
    <source>
        <dbReference type="Proteomes" id="UP000236161"/>
    </source>
</evidence>
<dbReference type="EMBL" id="KZ452538">
    <property type="protein sequence ID" value="PKA48365.1"/>
    <property type="molecule type" value="Genomic_DNA"/>
</dbReference>
<gene>
    <name evidence="1" type="ORF">AXF42_Ash020457</name>
</gene>
<proteinExistence type="predicted"/>